<organism evidence="16 17">
    <name type="scientific">Defluviitoga tunisiensis</name>
    <dbReference type="NCBI Taxonomy" id="1006576"/>
    <lineage>
        <taxon>Bacteria</taxon>
        <taxon>Thermotogati</taxon>
        <taxon>Thermotogota</taxon>
        <taxon>Thermotogae</taxon>
        <taxon>Petrotogales</taxon>
        <taxon>Petrotogaceae</taxon>
        <taxon>Defluviitoga</taxon>
    </lineage>
</organism>
<dbReference type="GO" id="GO:0046677">
    <property type="term" value="P:response to antibiotic"/>
    <property type="evidence" value="ECO:0007669"/>
    <property type="project" value="UniProtKB-UniRule"/>
</dbReference>
<evidence type="ECO:0000313" key="17">
    <source>
        <dbReference type="Proteomes" id="UP000032809"/>
    </source>
</evidence>
<feature type="transmembrane region" description="Helical" evidence="15">
    <location>
        <begin position="37"/>
        <end position="56"/>
    </location>
</feature>
<evidence type="ECO:0000256" key="2">
    <source>
        <dbReference type="ARBA" id="ARBA00010621"/>
    </source>
</evidence>
<proteinExistence type="inferred from homology"/>
<feature type="transmembrane region" description="Helical" evidence="15">
    <location>
        <begin position="101"/>
        <end position="122"/>
    </location>
</feature>
<evidence type="ECO:0000256" key="12">
    <source>
        <dbReference type="ARBA" id="ARBA00032707"/>
    </source>
</evidence>
<dbReference type="Proteomes" id="UP000032809">
    <property type="component" value="Chromosome I"/>
</dbReference>
<keyword evidence="9 15" id="KW-1133">Transmembrane helix</keyword>
<keyword evidence="10 15" id="KW-0472">Membrane</keyword>
<evidence type="ECO:0000256" key="11">
    <source>
        <dbReference type="ARBA" id="ARBA00023251"/>
    </source>
</evidence>
<dbReference type="EC" id="3.6.1.27" evidence="3 15"/>
<feature type="transmembrane region" description="Helical" evidence="15">
    <location>
        <begin position="174"/>
        <end position="192"/>
    </location>
</feature>
<dbReference type="EMBL" id="LN824141">
    <property type="protein sequence ID" value="CEP78647.1"/>
    <property type="molecule type" value="Genomic_DNA"/>
</dbReference>
<dbReference type="OrthoDB" id="9808289at2"/>
<comment type="subcellular location">
    <subcellularLocation>
        <location evidence="1 15">Cell membrane</location>
        <topology evidence="1 15">Multi-pass membrane protein</topology>
    </subcellularLocation>
</comment>
<feature type="transmembrane region" description="Helical" evidence="15">
    <location>
        <begin position="76"/>
        <end position="94"/>
    </location>
</feature>
<keyword evidence="15" id="KW-0961">Cell wall biogenesis/degradation</keyword>
<dbReference type="PANTHER" id="PTHR30622">
    <property type="entry name" value="UNDECAPRENYL-DIPHOSPHATASE"/>
    <property type="match status" value="1"/>
</dbReference>
<keyword evidence="11 15" id="KW-0046">Antibiotic resistance</keyword>
<feature type="transmembrane region" description="Helical" evidence="15">
    <location>
        <begin position="230"/>
        <end position="247"/>
    </location>
</feature>
<feature type="transmembrane region" description="Helical" evidence="15">
    <location>
        <begin position="134"/>
        <end position="154"/>
    </location>
</feature>
<dbReference type="GO" id="GO:0005886">
    <property type="term" value="C:plasma membrane"/>
    <property type="evidence" value="ECO:0007669"/>
    <property type="project" value="UniProtKB-SubCell"/>
</dbReference>
<dbReference type="PATRIC" id="fig|1006576.9.peg.1350"/>
<name>A0A0C7NS22_DEFTU</name>
<evidence type="ECO:0000256" key="13">
    <source>
        <dbReference type="ARBA" id="ARBA00032932"/>
    </source>
</evidence>
<reference evidence="17" key="1">
    <citation type="submission" date="2014-11" db="EMBL/GenBank/DDBJ databases">
        <authorList>
            <person name="Wibberg D."/>
        </authorList>
    </citation>
    <scope>NUCLEOTIDE SEQUENCE [LARGE SCALE GENOMIC DNA]</scope>
    <source>
        <strain evidence="17">L3</strain>
    </source>
</reference>
<keyword evidence="7 15" id="KW-0812">Transmembrane</keyword>
<dbReference type="HOGENOM" id="CLU_060296_1_2_0"/>
<keyword evidence="8 15" id="KW-0378">Hydrolase</keyword>
<dbReference type="HAMAP" id="MF_01006">
    <property type="entry name" value="Undec_diphosphatase"/>
    <property type="match status" value="1"/>
</dbReference>
<evidence type="ECO:0000256" key="6">
    <source>
        <dbReference type="ARBA" id="ARBA00022519"/>
    </source>
</evidence>
<protein>
    <recommendedName>
        <fullName evidence="4 15">Undecaprenyl-diphosphatase</fullName>
        <ecNumber evidence="3 15">3.6.1.27</ecNumber>
    </recommendedName>
    <alternativeName>
        <fullName evidence="13 15">Bacitracin resistance protein</fullName>
    </alternativeName>
    <alternativeName>
        <fullName evidence="12 15">Undecaprenyl pyrophosphate phosphatase</fullName>
    </alternativeName>
</protein>
<dbReference type="STRING" id="1006576.DTL3_1353"/>
<sequence>MKNIILGVVQGLTEFLPVSSSGHLVIFSHFMNIDTNVPYFALLHLATFFAVLIFVWQEVLQLIKGLFKWEKESLSLILKLIISSIPAAIIGFTLESTVESAFSSLSLVGIFLLITGFLLFSSDYFNGEKNIQQITYLDALVIGIMQAIAIFPGLSRSGSTIFAALLMKMKREDAVKYSFLMSLPVTFGAGIFEITKVSFNPSMILGSIAAFGFGLIGLLLVKKTVIAGKLKYFSIYCFIIGFLAIFIL</sequence>
<keyword evidence="6" id="KW-0997">Cell inner membrane</keyword>
<evidence type="ECO:0000256" key="14">
    <source>
        <dbReference type="ARBA" id="ARBA00047594"/>
    </source>
</evidence>
<keyword evidence="5 15" id="KW-1003">Cell membrane</keyword>
<evidence type="ECO:0000256" key="15">
    <source>
        <dbReference type="HAMAP-Rule" id="MF_01006"/>
    </source>
</evidence>
<dbReference type="AlphaFoldDB" id="A0A0C7NS22"/>
<evidence type="ECO:0000256" key="5">
    <source>
        <dbReference type="ARBA" id="ARBA00022475"/>
    </source>
</evidence>
<comment type="catalytic activity">
    <reaction evidence="14 15">
        <text>di-trans,octa-cis-undecaprenyl diphosphate + H2O = di-trans,octa-cis-undecaprenyl phosphate + phosphate + H(+)</text>
        <dbReference type="Rhea" id="RHEA:28094"/>
        <dbReference type="ChEBI" id="CHEBI:15377"/>
        <dbReference type="ChEBI" id="CHEBI:15378"/>
        <dbReference type="ChEBI" id="CHEBI:43474"/>
        <dbReference type="ChEBI" id="CHEBI:58405"/>
        <dbReference type="ChEBI" id="CHEBI:60392"/>
        <dbReference type="EC" id="3.6.1.27"/>
    </reaction>
</comment>
<evidence type="ECO:0000256" key="1">
    <source>
        <dbReference type="ARBA" id="ARBA00004651"/>
    </source>
</evidence>
<accession>A0A0C7NS22</accession>
<dbReference type="InterPro" id="IPR003824">
    <property type="entry name" value="UppP"/>
</dbReference>
<dbReference type="Pfam" id="PF02673">
    <property type="entry name" value="BacA"/>
    <property type="match status" value="1"/>
</dbReference>
<keyword evidence="17" id="KW-1185">Reference proteome</keyword>
<comment type="similarity">
    <text evidence="2 15">Belongs to the UppP family.</text>
</comment>
<dbReference type="KEGG" id="dtn:DTL3_1353"/>
<dbReference type="GO" id="GO:0071555">
    <property type="term" value="P:cell wall organization"/>
    <property type="evidence" value="ECO:0007669"/>
    <property type="project" value="UniProtKB-KW"/>
</dbReference>
<evidence type="ECO:0000256" key="10">
    <source>
        <dbReference type="ARBA" id="ARBA00023136"/>
    </source>
</evidence>
<evidence type="ECO:0000256" key="7">
    <source>
        <dbReference type="ARBA" id="ARBA00022692"/>
    </source>
</evidence>
<feature type="transmembrane region" description="Helical" evidence="15">
    <location>
        <begin position="204"/>
        <end position="221"/>
    </location>
</feature>
<dbReference type="RefSeq" id="WP_045088054.1">
    <property type="nucleotide sequence ID" value="NZ_LN824141.1"/>
</dbReference>
<evidence type="ECO:0000256" key="9">
    <source>
        <dbReference type="ARBA" id="ARBA00022989"/>
    </source>
</evidence>
<comment type="miscellaneous">
    <text evidence="15">Bacitracin is thought to be involved in the inhibition of peptidoglycan synthesis by sequestering undecaprenyl diphosphate, thereby reducing the pool of lipid carrier available.</text>
</comment>
<keyword evidence="15" id="KW-0133">Cell shape</keyword>
<keyword evidence="15" id="KW-0573">Peptidoglycan synthesis</keyword>
<comment type="function">
    <text evidence="15">Catalyzes the dephosphorylation of undecaprenyl diphosphate (UPP). Confers resistance to bacitracin.</text>
</comment>
<evidence type="ECO:0000256" key="4">
    <source>
        <dbReference type="ARBA" id="ARBA00021581"/>
    </source>
</evidence>
<dbReference type="GO" id="GO:0008360">
    <property type="term" value="P:regulation of cell shape"/>
    <property type="evidence" value="ECO:0007669"/>
    <property type="project" value="UniProtKB-KW"/>
</dbReference>
<dbReference type="PANTHER" id="PTHR30622:SF4">
    <property type="entry name" value="UNDECAPRENYL-DIPHOSPHATASE"/>
    <property type="match status" value="1"/>
</dbReference>
<evidence type="ECO:0000256" key="8">
    <source>
        <dbReference type="ARBA" id="ARBA00022801"/>
    </source>
</evidence>
<gene>
    <name evidence="15 16" type="primary">uppP</name>
    <name evidence="16" type="ORF">DTL3_1353</name>
</gene>
<dbReference type="GO" id="GO:0050380">
    <property type="term" value="F:undecaprenyl-diphosphatase activity"/>
    <property type="evidence" value="ECO:0007669"/>
    <property type="project" value="UniProtKB-UniRule"/>
</dbReference>
<evidence type="ECO:0000256" key="3">
    <source>
        <dbReference type="ARBA" id="ARBA00012374"/>
    </source>
</evidence>
<dbReference type="GO" id="GO:0009252">
    <property type="term" value="P:peptidoglycan biosynthetic process"/>
    <property type="evidence" value="ECO:0007669"/>
    <property type="project" value="UniProtKB-KW"/>
</dbReference>
<evidence type="ECO:0000313" key="16">
    <source>
        <dbReference type="EMBL" id="CEP78647.1"/>
    </source>
</evidence>